<dbReference type="AlphaFoldDB" id="A0A8S1JPU6"/>
<organism evidence="1 2">
    <name type="scientific">Paramecium primaurelia</name>
    <dbReference type="NCBI Taxonomy" id="5886"/>
    <lineage>
        <taxon>Eukaryota</taxon>
        <taxon>Sar</taxon>
        <taxon>Alveolata</taxon>
        <taxon>Ciliophora</taxon>
        <taxon>Intramacronucleata</taxon>
        <taxon>Oligohymenophorea</taxon>
        <taxon>Peniculida</taxon>
        <taxon>Parameciidae</taxon>
        <taxon>Paramecium</taxon>
    </lineage>
</organism>
<sequence>MEINDFIFSLCEQEIDTKEDHHSLLQSDQNMRLSLFGLHSPEPSIIDNFSNNGSLFDYNFSNYDYNGTKQSEIGICKAIKKIRKRKQQKSGLLSKSEFISILQRVEQCQSIQFFLDQLSHTVKSMKEHLLNKLKKTCDK</sequence>
<dbReference type="EMBL" id="CAJJDM010000002">
    <property type="protein sequence ID" value="CAD8043787.1"/>
    <property type="molecule type" value="Genomic_DNA"/>
</dbReference>
<keyword evidence="2" id="KW-1185">Reference proteome</keyword>
<gene>
    <name evidence="1" type="ORF">PPRIM_AZ9-3.1.T0050441</name>
</gene>
<protein>
    <submittedName>
        <fullName evidence="1">Uncharacterized protein</fullName>
    </submittedName>
</protein>
<dbReference type="Proteomes" id="UP000688137">
    <property type="component" value="Unassembled WGS sequence"/>
</dbReference>
<proteinExistence type="predicted"/>
<reference evidence="1" key="1">
    <citation type="submission" date="2021-01" db="EMBL/GenBank/DDBJ databases">
        <authorList>
            <consortium name="Genoscope - CEA"/>
            <person name="William W."/>
        </authorList>
    </citation>
    <scope>NUCLEOTIDE SEQUENCE</scope>
</reference>
<comment type="caution">
    <text evidence="1">The sequence shown here is derived from an EMBL/GenBank/DDBJ whole genome shotgun (WGS) entry which is preliminary data.</text>
</comment>
<evidence type="ECO:0000313" key="2">
    <source>
        <dbReference type="Proteomes" id="UP000688137"/>
    </source>
</evidence>
<dbReference type="OMA" id="QSDQNMR"/>
<evidence type="ECO:0000313" key="1">
    <source>
        <dbReference type="EMBL" id="CAD8043787.1"/>
    </source>
</evidence>
<accession>A0A8S1JPU6</accession>
<name>A0A8S1JPU6_PARPR</name>